<dbReference type="EMBL" id="CP013011">
    <property type="protein sequence ID" value="ALL01672.1"/>
    <property type="molecule type" value="Genomic_DNA"/>
</dbReference>
<dbReference type="InterPro" id="IPR008915">
    <property type="entry name" value="Peptidase_M50"/>
</dbReference>
<dbReference type="Proteomes" id="UP000196694">
    <property type="component" value="Unassembled WGS sequence"/>
</dbReference>
<dbReference type="GO" id="GO:0016020">
    <property type="term" value="C:membrane"/>
    <property type="evidence" value="ECO:0007669"/>
    <property type="project" value="InterPro"/>
</dbReference>
<organism evidence="7 9">
    <name type="scientific">Pyrodictium delaneyi</name>
    <dbReference type="NCBI Taxonomy" id="1273541"/>
    <lineage>
        <taxon>Archaea</taxon>
        <taxon>Thermoproteota</taxon>
        <taxon>Thermoprotei</taxon>
        <taxon>Desulfurococcales</taxon>
        <taxon>Pyrodictiaceae</taxon>
        <taxon>Pyrodictium</taxon>
    </lineage>
</organism>
<dbReference type="AlphaFoldDB" id="A0A0P0N4Y4"/>
<evidence type="ECO:0000259" key="6">
    <source>
        <dbReference type="Pfam" id="PF02163"/>
    </source>
</evidence>
<gene>
    <name evidence="8" type="ORF">Pdsh_05275</name>
    <name evidence="7" type="ORF">Pyrde_1629</name>
</gene>
<dbReference type="GO" id="GO:0012505">
    <property type="term" value="C:endomembrane system"/>
    <property type="evidence" value="ECO:0007669"/>
    <property type="project" value="UniProtKB-SubCell"/>
</dbReference>
<sequence>MPETLNLLLLYLTVWILLTTILWKLRGEREDSKLSISPLIVLLRIPSSFHIFDTLRRYRLLGLLFDVGIVATFILMAEFYRLTVSRILQLLFRGGPEGVAPIMPIIPGVTISIETFLYLLPGLSLAIIFHELSHALAARYEGIRVKSAGFLIALGVLPAAFVEPDEDELTRAPTRSKLRVYAAGILANIVVFAILSGVIIALSHGGTYIAIVDVEPGSFAYKAGIRSGDVFYSITVNNTVFHSVPEFAKYLANLREKNGGTLANVTLVVIFQTLKGENITVVKPSVPPSAPDRELYERIGIYLADIPSTLVKMGFSGTTAYTVFIVLTLASMINIGLAIINAAPLFITDGAQIIRDIAVAKLGEEKGGLLATLVSAITLLVLLPNIQL</sequence>
<feature type="transmembrane region" description="Helical" evidence="5">
    <location>
        <begin position="102"/>
        <end position="130"/>
    </location>
</feature>
<dbReference type="GO" id="GO:0005737">
    <property type="term" value="C:cytoplasm"/>
    <property type="evidence" value="ECO:0007669"/>
    <property type="project" value="TreeGrafter"/>
</dbReference>
<evidence type="ECO:0000256" key="2">
    <source>
        <dbReference type="ARBA" id="ARBA00022692"/>
    </source>
</evidence>
<reference evidence="7 9" key="1">
    <citation type="submission" date="2015-10" db="EMBL/GenBank/DDBJ databases">
        <title>Complete genome sequence of hyperthermophilic archaeon Pyrodictium delaneyi Su06.</title>
        <authorList>
            <person name="Jung J.-H."/>
            <person name="Lin J."/>
            <person name="Holden J.F."/>
            <person name="Park C.-S."/>
        </authorList>
    </citation>
    <scope>NUCLEOTIDE SEQUENCE [LARGE SCALE GENOMIC DNA]</scope>
    <source>
        <strain evidence="7 9">Su06</strain>
    </source>
</reference>
<keyword evidence="2 5" id="KW-0812">Transmembrane</keyword>
<proteinExistence type="predicted"/>
<accession>A0A0P0N4Y4</accession>
<evidence type="ECO:0000313" key="9">
    <source>
        <dbReference type="Proteomes" id="UP000058613"/>
    </source>
</evidence>
<keyword evidence="4 5" id="KW-0472">Membrane</keyword>
<reference evidence="8 10" key="2">
    <citation type="submission" date="2017-05" db="EMBL/GenBank/DDBJ databases">
        <title>The draft genome of the hyperthermophilic archaeon 'Pyrodictium delaneyi strain Hulk', an iron and nitrate reducer, reveals the capacity for sulfate reduction.</title>
        <authorList>
            <person name="Demey L.M."/>
            <person name="Miller C."/>
            <person name="Manzella M."/>
            <person name="Reguera G."/>
            <person name="Kashefi K."/>
        </authorList>
    </citation>
    <scope>NUCLEOTIDE SEQUENCE [LARGE SCALE GENOMIC DNA]</scope>
    <source>
        <strain evidence="8 10">Hulk</strain>
    </source>
</reference>
<feature type="domain" description="Peptidase M50" evidence="6">
    <location>
        <begin position="121"/>
        <end position="381"/>
    </location>
</feature>
<keyword evidence="10" id="KW-1185">Reference proteome</keyword>
<evidence type="ECO:0000256" key="4">
    <source>
        <dbReference type="ARBA" id="ARBA00023136"/>
    </source>
</evidence>
<evidence type="ECO:0000256" key="3">
    <source>
        <dbReference type="ARBA" id="ARBA00022989"/>
    </source>
</evidence>
<dbReference type="PANTHER" id="PTHR13325:SF3">
    <property type="entry name" value="MEMBRANE-BOUND TRANSCRIPTION FACTOR SITE-2 PROTEASE"/>
    <property type="match status" value="1"/>
</dbReference>
<evidence type="ECO:0000256" key="1">
    <source>
        <dbReference type="ARBA" id="ARBA00004127"/>
    </source>
</evidence>
<dbReference type="OrthoDB" id="15212at2157"/>
<dbReference type="Pfam" id="PF02163">
    <property type="entry name" value="Peptidase_M50"/>
    <property type="match status" value="1"/>
</dbReference>
<feature type="transmembrane region" description="Helical" evidence="5">
    <location>
        <begin position="181"/>
        <end position="202"/>
    </location>
</feature>
<dbReference type="PATRIC" id="fig|1273541.4.peg.1737"/>
<dbReference type="Gene3D" id="2.30.42.10">
    <property type="match status" value="1"/>
</dbReference>
<feature type="transmembrane region" description="Helical" evidence="5">
    <location>
        <begin position="367"/>
        <end position="386"/>
    </location>
</feature>
<name>A0A0P0N4Y4_9CREN</name>
<dbReference type="InterPro" id="IPR036034">
    <property type="entry name" value="PDZ_sf"/>
</dbReference>
<dbReference type="STRING" id="1273541.Pyrde_1629"/>
<evidence type="ECO:0000256" key="5">
    <source>
        <dbReference type="SAM" id="Phobius"/>
    </source>
</evidence>
<dbReference type="SUPFAM" id="SSF50156">
    <property type="entry name" value="PDZ domain-like"/>
    <property type="match status" value="1"/>
</dbReference>
<feature type="transmembrane region" description="Helical" evidence="5">
    <location>
        <begin position="60"/>
        <end position="82"/>
    </location>
</feature>
<keyword evidence="3 5" id="KW-1133">Transmembrane helix</keyword>
<feature type="transmembrane region" description="Helical" evidence="5">
    <location>
        <begin position="6"/>
        <end position="25"/>
    </location>
</feature>
<protein>
    <recommendedName>
        <fullName evidence="6">Peptidase M50 domain-containing protein</fullName>
    </recommendedName>
</protein>
<feature type="transmembrane region" description="Helical" evidence="5">
    <location>
        <begin position="320"/>
        <end position="347"/>
    </location>
</feature>
<dbReference type="PANTHER" id="PTHR13325">
    <property type="entry name" value="PROTEASE M50 MEMBRANE-BOUND TRANSCRIPTION FACTOR SITE 2 PROTEASE"/>
    <property type="match status" value="1"/>
</dbReference>
<dbReference type="GO" id="GO:0031293">
    <property type="term" value="P:membrane protein intracellular domain proteolysis"/>
    <property type="evidence" value="ECO:0007669"/>
    <property type="project" value="TreeGrafter"/>
</dbReference>
<dbReference type="KEGG" id="pdl:Pyrde_1629"/>
<dbReference type="EMBL" id="NCQP01000002">
    <property type="protein sequence ID" value="OWJ55098.1"/>
    <property type="molecule type" value="Genomic_DNA"/>
</dbReference>
<comment type="subcellular location">
    <subcellularLocation>
        <location evidence="1">Endomembrane system</location>
        <topology evidence="1">Multi-pass membrane protein</topology>
    </subcellularLocation>
</comment>
<dbReference type="Proteomes" id="UP000058613">
    <property type="component" value="Chromosome"/>
</dbReference>
<evidence type="ECO:0000313" key="10">
    <source>
        <dbReference type="Proteomes" id="UP000196694"/>
    </source>
</evidence>
<dbReference type="PRINTS" id="PR01000">
    <property type="entry name" value="SREBPS2PTASE"/>
</dbReference>
<evidence type="ECO:0000313" key="8">
    <source>
        <dbReference type="EMBL" id="OWJ55098.1"/>
    </source>
</evidence>
<dbReference type="GO" id="GO:0004222">
    <property type="term" value="F:metalloendopeptidase activity"/>
    <property type="evidence" value="ECO:0007669"/>
    <property type="project" value="InterPro"/>
</dbReference>
<evidence type="ECO:0000313" key="7">
    <source>
        <dbReference type="EMBL" id="ALL01672.1"/>
    </source>
</evidence>
<dbReference type="InterPro" id="IPR001193">
    <property type="entry name" value="MBTPS2"/>
</dbReference>